<sequence>MAKRSKSRSKKRFNLFTIITLVFIAGVLGFITFKKIKDYFTEPDIENFKLYPGFGIYIPEDYEIHGIDVSRYQKKINWGLVKSMNDQGKKIGFAIIKSTEGISYKDPMFDRNWKQAKKNNVPRGAYHFFNAGKNGREQAENFIKHVQLEPGDLPPVLDIETLKNTSAETMQKNVSEWLVMIEDYYQVKPIIYSGASFYSNYLQAKFPDYPLWVAHYLQMKAPRTTNKNWYFWQHSETGNVNGIEAKVDFNVFYGDSSDFRNLLIK</sequence>
<organism evidence="5 6">
    <name type="scientific">Polluticaenibacter yanchengensis</name>
    <dbReference type="NCBI Taxonomy" id="3014562"/>
    <lineage>
        <taxon>Bacteria</taxon>
        <taxon>Pseudomonadati</taxon>
        <taxon>Bacteroidota</taxon>
        <taxon>Chitinophagia</taxon>
        <taxon>Chitinophagales</taxon>
        <taxon>Chitinophagaceae</taxon>
        <taxon>Polluticaenibacter</taxon>
    </lineage>
</organism>
<dbReference type="Proteomes" id="UP001210231">
    <property type="component" value="Unassembled WGS sequence"/>
</dbReference>
<dbReference type="SUPFAM" id="SSF51445">
    <property type="entry name" value="(Trans)glycosidases"/>
    <property type="match status" value="1"/>
</dbReference>
<evidence type="ECO:0000256" key="2">
    <source>
        <dbReference type="ARBA" id="ARBA00022801"/>
    </source>
</evidence>
<keyword evidence="6" id="KW-1185">Reference proteome</keyword>
<keyword evidence="2" id="KW-0378">Hydrolase</keyword>
<dbReference type="InterPro" id="IPR002053">
    <property type="entry name" value="Glyco_hydro_25"/>
</dbReference>
<evidence type="ECO:0000313" key="5">
    <source>
        <dbReference type="EMBL" id="MDA3614654.1"/>
    </source>
</evidence>
<evidence type="ECO:0000256" key="4">
    <source>
        <dbReference type="SAM" id="Phobius"/>
    </source>
</evidence>
<accession>A0ABT4UJ68</accession>
<evidence type="ECO:0000256" key="1">
    <source>
        <dbReference type="ARBA" id="ARBA00010646"/>
    </source>
</evidence>
<protein>
    <submittedName>
        <fullName evidence="5">GH25 family lysozyme</fullName>
    </submittedName>
</protein>
<keyword evidence="4" id="KW-0472">Membrane</keyword>
<evidence type="ECO:0000256" key="3">
    <source>
        <dbReference type="ARBA" id="ARBA00023295"/>
    </source>
</evidence>
<comment type="caution">
    <text evidence="5">The sequence shown here is derived from an EMBL/GenBank/DDBJ whole genome shotgun (WGS) entry which is preliminary data.</text>
</comment>
<dbReference type="EMBL" id="JAQGEF010000007">
    <property type="protein sequence ID" value="MDA3614654.1"/>
    <property type="molecule type" value="Genomic_DNA"/>
</dbReference>
<dbReference type="InterPro" id="IPR017853">
    <property type="entry name" value="GH"/>
</dbReference>
<evidence type="ECO:0000313" key="6">
    <source>
        <dbReference type="Proteomes" id="UP001210231"/>
    </source>
</evidence>
<dbReference type="Pfam" id="PF01183">
    <property type="entry name" value="Glyco_hydro_25"/>
    <property type="match status" value="1"/>
</dbReference>
<dbReference type="SMART" id="SM00641">
    <property type="entry name" value="Glyco_25"/>
    <property type="match status" value="1"/>
</dbReference>
<dbReference type="PANTHER" id="PTHR34135">
    <property type="entry name" value="LYSOZYME"/>
    <property type="match status" value="1"/>
</dbReference>
<keyword evidence="4" id="KW-1133">Transmembrane helix</keyword>
<reference evidence="5 6" key="1">
    <citation type="submission" date="2022-12" db="EMBL/GenBank/DDBJ databases">
        <title>Chitinophagaceae gen. sp. nov., a new member of the family Chitinophagaceae, isolated from soil in a chemical factory.</title>
        <authorList>
            <person name="Ke Z."/>
        </authorList>
    </citation>
    <scope>NUCLEOTIDE SEQUENCE [LARGE SCALE GENOMIC DNA]</scope>
    <source>
        <strain evidence="5 6">LY-5</strain>
    </source>
</reference>
<dbReference type="RefSeq" id="WP_407030980.1">
    <property type="nucleotide sequence ID" value="NZ_JAQGEF010000007.1"/>
</dbReference>
<dbReference type="InterPro" id="IPR018077">
    <property type="entry name" value="Glyco_hydro_fam25_subgr"/>
</dbReference>
<feature type="transmembrane region" description="Helical" evidence="4">
    <location>
        <begin position="12"/>
        <end position="33"/>
    </location>
</feature>
<name>A0ABT4UJ68_9BACT</name>
<dbReference type="Gene3D" id="3.20.20.80">
    <property type="entry name" value="Glycosidases"/>
    <property type="match status" value="1"/>
</dbReference>
<dbReference type="PANTHER" id="PTHR34135:SF2">
    <property type="entry name" value="LYSOZYME"/>
    <property type="match status" value="1"/>
</dbReference>
<proteinExistence type="inferred from homology"/>
<keyword evidence="3" id="KW-0326">Glycosidase</keyword>
<dbReference type="PROSITE" id="PS51904">
    <property type="entry name" value="GLYCOSYL_HYDROL_F25_2"/>
    <property type="match status" value="1"/>
</dbReference>
<comment type="similarity">
    <text evidence="1">Belongs to the glycosyl hydrolase 25 family.</text>
</comment>
<gene>
    <name evidence="5" type="ORF">O3P16_07530</name>
</gene>
<keyword evidence="4" id="KW-0812">Transmembrane</keyword>